<evidence type="ECO:0000259" key="1">
    <source>
        <dbReference type="Pfam" id="PF00078"/>
    </source>
</evidence>
<dbReference type="InterPro" id="IPR052560">
    <property type="entry name" value="RdDP_mobile_element"/>
</dbReference>
<keyword evidence="2" id="KW-0808">Transferase</keyword>
<dbReference type="Proteomes" id="UP000276133">
    <property type="component" value="Unassembled WGS sequence"/>
</dbReference>
<dbReference type="InterPro" id="IPR000477">
    <property type="entry name" value="RT_dom"/>
</dbReference>
<gene>
    <name evidence="2" type="ORF">BpHYR1_036156</name>
</gene>
<protein>
    <submittedName>
        <fullName evidence="2">RNA-directed DNA polymerase from mobile element jockey-like</fullName>
    </submittedName>
</protein>
<dbReference type="PANTHER" id="PTHR36688:SF2">
    <property type="entry name" value="ENDONUCLEASE_EXONUCLEASE_PHOSPHATASE DOMAIN-CONTAINING PROTEIN"/>
    <property type="match status" value="1"/>
</dbReference>
<dbReference type="Pfam" id="PF00078">
    <property type="entry name" value="RVT_1"/>
    <property type="match status" value="1"/>
</dbReference>
<dbReference type="PANTHER" id="PTHR36688">
    <property type="entry name" value="ENDO/EXONUCLEASE/PHOSPHATASE DOMAIN-CONTAINING PROTEIN"/>
    <property type="match status" value="1"/>
</dbReference>
<organism evidence="2 3">
    <name type="scientific">Brachionus plicatilis</name>
    <name type="common">Marine rotifer</name>
    <name type="synonym">Brachionus muelleri</name>
    <dbReference type="NCBI Taxonomy" id="10195"/>
    <lineage>
        <taxon>Eukaryota</taxon>
        <taxon>Metazoa</taxon>
        <taxon>Spiralia</taxon>
        <taxon>Gnathifera</taxon>
        <taxon>Rotifera</taxon>
        <taxon>Eurotatoria</taxon>
        <taxon>Monogononta</taxon>
        <taxon>Pseudotrocha</taxon>
        <taxon>Ploima</taxon>
        <taxon>Brachionidae</taxon>
        <taxon>Brachionus</taxon>
    </lineage>
</organism>
<dbReference type="STRING" id="10195.A0A3M7ST88"/>
<dbReference type="EMBL" id="REGN01000803">
    <property type="protein sequence ID" value="RNA38919.1"/>
    <property type="molecule type" value="Genomic_DNA"/>
</dbReference>
<dbReference type="GO" id="GO:0003964">
    <property type="term" value="F:RNA-directed DNA polymerase activity"/>
    <property type="evidence" value="ECO:0007669"/>
    <property type="project" value="UniProtKB-KW"/>
</dbReference>
<keyword evidence="2" id="KW-0695">RNA-directed DNA polymerase</keyword>
<comment type="caution">
    <text evidence="2">The sequence shown here is derived from an EMBL/GenBank/DDBJ whole genome shotgun (WGS) entry which is preliminary data.</text>
</comment>
<accession>A0A3M7ST88</accession>
<sequence>MLTLIQDKQCGVLLFNIFIDDIIDKITTAYKGLFADDLSIWTLSPKIEGAESNLKQAIKEVETWSMHWRMKLSAAKTVCTIFTRLNEKGNPKLDIILHGMKIKHETSLSCWGLSWTRTFYDHIKEITNKPRALELIADLRCRRFYTLLV</sequence>
<evidence type="ECO:0000313" key="3">
    <source>
        <dbReference type="Proteomes" id="UP000276133"/>
    </source>
</evidence>
<evidence type="ECO:0000313" key="2">
    <source>
        <dbReference type="EMBL" id="RNA38919.1"/>
    </source>
</evidence>
<reference evidence="2 3" key="1">
    <citation type="journal article" date="2018" name="Sci. Rep.">
        <title>Genomic signatures of local adaptation to the degree of environmental predictability in rotifers.</title>
        <authorList>
            <person name="Franch-Gras L."/>
            <person name="Hahn C."/>
            <person name="Garcia-Roger E.M."/>
            <person name="Carmona M.J."/>
            <person name="Serra M."/>
            <person name="Gomez A."/>
        </authorList>
    </citation>
    <scope>NUCLEOTIDE SEQUENCE [LARGE SCALE GENOMIC DNA]</scope>
    <source>
        <strain evidence="2">HYR1</strain>
    </source>
</reference>
<proteinExistence type="predicted"/>
<name>A0A3M7ST88_BRAPC</name>
<feature type="domain" description="Reverse transcriptase" evidence="1">
    <location>
        <begin position="10"/>
        <end position="80"/>
    </location>
</feature>
<keyword evidence="2" id="KW-0548">Nucleotidyltransferase</keyword>
<keyword evidence="3" id="KW-1185">Reference proteome</keyword>
<dbReference type="AlphaFoldDB" id="A0A3M7ST88"/>